<feature type="compositionally biased region" description="Acidic residues" evidence="1">
    <location>
        <begin position="200"/>
        <end position="209"/>
    </location>
</feature>
<dbReference type="AlphaFoldDB" id="A0AAG5DV43"/>
<dbReference type="Pfam" id="PF15018">
    <property type="entry name" value="InaF-motif"/>
    <property type="match status" value="1"/>
</dbReference>
<keyword evidence="2" id="KW-0472">Membrane</keyword>
<dbReference type="PANTHER" id="PTHR34929">
    <property type="entry name" value="ZGC:153157"/>
    <property type="match status" value="1"/>
</dbReference>
<evidence type="ECO:0000313" key="4">
    <source>
        <dbReference type="Proteomes" id="UP000075880"/>
    </source>
</evidence>
<keyword evidence="2" id="KW-1133">Transmembrane helix</keyword>
<feature type="compositionally biased region" description="Polar residues" evidence="1">
    <location>
        <begin position="210"/>
        <end position="225"/>
    </location>
</feature>
<protein>
    <submittedName>
        <fullName evidence="3">Uncharacterized protein</fullName>
    </submittedName>
</protein>
<keyword evidence="2" id="KW-0812">Transmembrane</keyword>
<keyword evidence="4" id="KW-1185">Reference proteome</keyword>
<accession>A0AAG5DV43</accession>
<organism evidence="3 4">
    <name type="scientific">Anopheles atroparvus</name>
    <name type="common">European mosquito</name>
    <dbReference type="NCBI Taxonomy" id="41427"/>
    <lineage>
        <taxon>Eukaryota</taxon>
        <taxon>Metazoa</taxon>
        <taxon>Ecdysozoa</taxon>
        <taxon>Arthropoda</taxon>
        <taxon>Hexapoda</taxon>
        <taxon>Insecta</taxon>
        <taxon>Pterygota</taxon>
        <taxon>Neoptera</taxon>
        <taxon>Endopterygota</taxon>
        <taxon>Diptera</taxon>
        <taxon>Nematocera</taxon>
        <taxon>Culicoidea</taxon>
        <taxon>Culicidae</taxon>
        <taxon>Anophelinae</taxon>
        <taxon>Anopheles</taxon>
    </lineage>
</organism>
<dbReference type="PANTHER" id="PTHR34929:SF1">
    <property type="entry name" value="INAF MOTIF CONTAINING 2"/>
    <property type="match status" value="1"/>
</dbReference>
<evidence type="ECO:0000256" key="2">
    <source>
        <dbReference type="SAM" id="Phobius"/>
    </source>
</evidence>
<feature type="region of interest" description="Disordered" evidence="1">
    <location>
        <begin position="134"/>
        <end position="159"/>
    </location>
</feature>
<feature type="region of interest" description="Disordered" evidence="1">
    <location>
        <begin position="172"/>
        <end position="235"/>
    </location>
</feature>
<feature type="transmembrane region" description="Helical" evidence="2">
    <location>
        <begin position="29"/>
        <end position="55"/>
    </location>
</feature>
<name>A0AAG5DV43_ANOAO</name>
<evidence type="ECO:0000256" key="1">
    <source>
        <dbReference type="SAM" id="MobiDB-lite"/>
    </source>
</evidence>
<dbReference type="EnsemblMetazoa" id="ENSAATROPT017014">
    <property type="protein sequence ID" value="ENSAATROPP014996"/>
    <property type="gene ID" value="ENSAATROPG013925"/>
</dbReference>
<proteinExistence type="predicted"/>
<reference evidence="3" key="1">
    <citation type="submission" date="2024-04" db="UniProtKB">
        <authorList>
            <consortium name="EnsemblMetazoa"/>
        </authorList>
    </citation>
    <scope>IDENTIFICATION</scope>
    <source>
        <strain evidence="3">EBRO</strain>
    </source>
</reference>
<evidence type="ECO:0000313" key="3">
    <source>
        <dbReference type="EnsemblMetazoa" id="ENSAATROPP014996"/>
    </source>
</evidence>
<sequence length="235" mass="27109">MSYTAEEKIKLAGEDSKDRLYETKQNQKAIRILTVAAYVLCVSLVAIMLSLYYIFFWDPSTNPMQQKTQSIDTLIIPEHLAIRLANRSEVPANRFFHTFYQHLVQDRMVKIRKEVQITESGNLTQLIELYHQQQEQRQRKQRRDGQLSVEPQQQQRPAGGVYRAFAQLQQPQQLAPDGQPEPLSQDPPEQGAPVSARNPDEEDASDDYEQSGNYQLLYSNNTTIQLDADEPEQQE</sequence>
<dbReference type="Proteomes" id="UP000075880">
    <property type="component" value="Unassembled WGS sequence"/>
</dbReference>
<dbReference type="InterPro" id="IPR029162">
    <property type="entry name" value="InaF-motif"/>
</dbReference>